<reference evidence="2 3" key="1">
    <citation type="submission" date="2021-01" db="EMBL/GenBank/DDBJ databases">
        <title>Whole genome shotgun sequence of Actinoplanes couchii NBRC 106145.</title>
        <authorList>
            <person name="Komaki H."/>
            <person name="Tamura T."/>
        </authorList>
    </citation>
    <scope>NUCLEOTIDE SEQUENCE [LARGE SCALE GENOMIC DNA]</scope>
    <source>
        <strain evidence="2 3">NBRC 106145</strain>
    </source>
</reference>
<feature type="transmembrane region" description="Helical" evidence="1">
    <location>
        <begin position="34"/>
        <end position="61"/>
    </location>
</feature>
<evidence type="ECO:0000313" key="3">
    <source>
        <dbReference type="Proteomes" id="UP000612282"/>
    </source>
</evidence>
<name>A0ABQ3XDC0_9ACTN</name>
<feature type="transmembrane region" description="Helical" evidence="1">
    <location>
        <begin position="155"/>
        <end position="176"/>
    </location>
</feature>
<proteinExistence type="predicted"/>
<evidence type="ECO:0008006" key="4">
    <source>
        <dbReference type="Google" id="ProtNLM"/>
    </source>
</evidence>
<keyword evidence="3" id="KW-1185">Reference proteome</keyword>
<feature type="transmembrane region" description="Helical" evidence="1">
    <location>
        <begin position="81"/>
        <end position="101"/>
    </location>
</feature>
<keyword evidence="1" id="KW-0812">Transmembrane</keyword>
<accession>A0ABQ3XDC0</accession>
<dbReference type="EMBL" id="BOMG01000057">
    <property type="protein sequence ID" value="GID56463.1"/>
    <property type="molecule type" value="Genomic_DNA"/>
</dbReference>
<evidence type="ECO:0000256" key="1">
    <source>
        <dbReference type="SAM" id="Phobius"/>
    </source>
</evidence>
<keyword evidence="1" id="KW-0472">Membrane</keyword>
<protein>
    <recommendedName>
        <fullName evidence="4">Abortive infection protein</fullName>
    </recommendedName>
</protein>
<dbReference type="Proteomes" id="UP000612282">
    <property type="component" value="Unassembled WGS sequence"/>
</dbReference>
<feature type="transmembrane region" description="Helical" evidence="1">
    <location>
        <begin position="121"/>
        <end position="143"/>
    </location>
</feature>
<evidence type="ECO:0000313" key="2">
    <source>
        <dbReference type="EMBL" id="GID56463.1"/>
    </source>
</evidence>
<comment type="caution">
    <text evidence="2">The sequence shown here is derived from an EMBL/GenBank/DDBJ whole genome shotgun (WGS) entry which is preliminary data.</text>
</comment>
<gene>
    <name evidence="2" type="ORF">Aco03nite_048670</name>
</gene>
<keyword evidence="1" id="KW-1133">Transmembrane helix</keyword>
<organism evidence="2 3">
    <name type="scientific">Actinoplanes couchii</name>
    <dbReference type="NCBI Taxonomy" id="403638"/>
    <lineage>
        <taxon>Bacteria</taxon>
        <taxon>Bacillati</taxon>
        <taxon>Actinomycetota</taxon>
        <taxon>Actinomycetes</taxon>
        <taxon>Micromonosporales</taxon>
        <taxon>Micromonosporaceae</taxon>
        <taxon>Actinoplanes</taxon>
    </lineage>
</organism>
<sequence length="222" mass="23461">MAGGTVLGMTTSTPYHRLARTGKHRWWHPLTGTLVILLGLPLALAGLFGAASAMVAAFGGPAGFLTSDAGSFLAGGAESELAITLIVLGMLTPVCLFAAGWAQRRPAGTLSSVAGRLRWGLLGRFLLLATVAVALMTSAMIMLPGESSSLTDFDVRFLAVLLLLVPLQAAGEEYLFRGWLLQAFGSWISSPCPASCCRRCCSAWPTAWARRGCWPTRSCSAW</sequence>